<organism evidence="1">
    <name type="scientific">Rhizophora mucronata</name>
    <name type="common">Asiatic mangrove</name>
    <dbReference type="NCBI Taxonomy" id="61149"/>
    <lineage>
        <taxon>Eukaryota</taxon>
        <taxon>Viridiplantae</taxon>
        <taxon>Streptophyta</taxon>
        <taxon>Embryophyta</taxon>
        <taxon>Tracheophyta</taxon>
        <taxon>Spermatophyta</taxon>
        <taxon>Magnoliopsida</taxon>
        <taxon>eudicotyledons</taxon>
        <taxon>Gunneridae</taxon>
        <taxon>Pentapetalae</taxon>
        <taxon>rosids</taxon>
        <taxon>fabids</taxon>
        <taxon>Malpighiales</taxon>
        <taxon>Rhizophoraceae</taxon>
        <taxon>Rhizophora</taxon>
    </lineage>
</organism>
<proteinExistence type="predicted"/>
<reference evidence="1" key="1">
    <citation type="submission" date="2018-02" db="EMBL/GenBank/DDBJ databases">
        <title>Rhizophora mucronata_Transcriptome.</title>
        <authorList>
            <person name="Meera S.P."/>
            <person name="Sreeshan A."/>
            <person name="Augustine A."/>
        </authorList>
    </citation>
    <scope>NUCLEOTIDE SEQUENCE</scope>
    <source>
        <tissue evidence="1">Leaf</tissue>
    </source>
</reference>
<dbReference type="EMBL" id="GGEC01084636">
    <property type="protein sequence ID" value="MBX65120.1"/>
    <property type="molecule type" value="Transcribed_RNA"/>
</dbReference>
<dbReference type="AlphaFoldDB" id="A0A2P2QDL5"/>
<name>A0A2P2QDL5_RHIMU</name>
<accession>A0A2P2QDL5</accession>
<sequence>MGCIFIWSCVARVAYREIARAFAIHINFYRSSGHSQVGEKGI</sequence>
<evidence type="ECO:0000313" key="1">
    <source>
        <dbReference type="EMBL" id="MBX65120.1"/>
    </source>
</evidence>
<protein>
    <submittedName>
        <fullName evidence="1">Uncharacterized protein</fullName>
    </submittedName>
</protein>